<dbReference type="EMBL" id="KX011169">
    <property type="protein sequence ID" value="ANH50674.1"/>
    <property type="molecule type" value="Genomic_DNA"/>
</dbReference>
<proteinExistence type="predicted"/>
<gene>
    <name evidence="1" type="ORF">SALINJAH_28</name>
</gene>
<dbReference type="RefSeq" id="YP_009281982.1">
    <property type="nucleotide sequence ID" value="NC_031034.1"/>
</dbReference>
<reference evidence="2" key="1">
    <citation type="submission" date="2016-04" db="EMBL/GenBank/DDBJ databases">
        <authorList>
            <person name="Adebesin M.O."/>
            <person name="Ahama K."/>
            <person name="Alekasir E.M."/>
            <person name="Ali S."/>
            <person name="Aligholizadeh E."/>
            <person name="Allison J.M."/>
            <person name="Alzaher A."/>
            <person name="Andaya C.D."/>
            <person name="Asfaw S."/>
            <person name="Bansal N."/>
            <person name="Beauchard M.A."/>
            <person name="Betancourt K.A."/>
            <person name="Bhatia B."/>
            <person name="Boretti N.A."/>
            <person name="Brondi J.N."/>
            <person name="Byrd C.E."/>
            <person name="Cao A."/>
            <person name="Cardosa E.A."/>
            <person name="Carter A."/>
            <person name="Chen S."/>
            <person name="Chen Y."/>
            <person name="Clara V.K."/>
            <person name="Cobuzzi M."/>
            <person name="Conn O.L."/>
            <person name="Crosby I.A."/>
            <person name="Daly S.B."/>
            <person name="Depaz I.X."/>
            <person name="Dhaurali S."/>
            <person name="Dowdy K.M."/>
            <person name="Edokobi N.B."/>
            <person name="Ekanayake A.B."/>
            <person name="Ekekwe S.O."/>
            <person name="Emond M.A."/>
            <person name="Endres L."/>
            <person name="Eng S."/>
            <person name="Felkoski S.A."/>
            <person name="Gant C.D."/>
            <person name="Gaskin B."/>
            <person name="Gondal S."/>
            <person name="Gutmann J."/>
            <person name="Ha T.-A."/>
            <person name="Habteyes H."/>
            <person name="Hariri O."/>
            <person name="Healey R.M."/>
            <person name="Heins J.L."/>
            <person name="Henderson A.L."/>
            <person name="Hernandez F.M."/>
            <person name="Hoang P.T."/>
            <person name="Hope K.T."/>
            <person name="Husna A."/>
            <person name="Hussain A."/>
            <person name="Imani O."/>
            <person name="Jackson N.L."/>
            <person name="Jacob V.M."/>
            <person name="Kang C."/>
            <person name="Kantov R.M."/>
            <person name="Kavuru S."/>
            <person name="Kerr M.S."/>
            <person name="Khan O.A."/>
            <person name="Khan T.M."/>
            <person name="King T."/>
            <person name="Kulkarni R."/>
            <person name="Li A."/>
            <person name="Maczka C."/>
            <person name="Maisonet E."/>
            <person name="Majethia P.M."/>
            <person name="Malik D.A."/>
            <person name="Mariam A."/>
            <person name="Marquess E.B."/>
            <person name="Mattison J."/>
            <person name="Mcdonald N."/>
            <person name="Mehr S."/>
            <person name="Mengers S.R."/>
            <person name="Michaels D.P."/>
            <person name="Mondal S."/>
            <person name="Monney D.B."/>
            <person name="Nakhleh S.I."/>
            <person name="Ndubuizu N.C."/>
            <person name="Nguyen A.H."/>
            <person name="Nguyen K.M."/>
            <person name="Nguyen M.T."/>
            <person name="Nicholas M.L."/>
            <person name="Nimalan J.P."/>
            <person name="O'Connell R.A."/>
            <person name="Odoi E."/>
            <person name="Ojo L."/>
            <person name="Okoye A.E."/>
            <person name="Olateru-Olagbegi O."/>
            <person name="Osei K.V."/>
            <person name="Osei-Tutu A."/>
            <person name="Palilla A.M."/>
            <person name="Pancholi S."/>
            <person name="Park J.H."/>
            <person name="Patel K."/>
            <person name="Patel P."/>
            <person name="Pennington E."/>
            <person name="Peterson R.E."/>
            <person name="Pon J."/>
            <person name="Pourkarim H."/>
            <person name="Reed M.L."/>
            <person name="Rottman V."/>
            <person name="Salazar J."/>
            <person name="Samet S."/>
            <person name="Sendze O."/>
            <person name="Stelmack M.A."/>
            <person name="Stinnett R."/>
            <person name="Tchouaga A.L."/>
            <person name="Thompson E.M."/>
            <person name="Tran N.G."/>
            <person name="Truong T."/>
            <person name="Udo J.A."/>
            <person name="Verona L.T."/>
            <person name="Vu T.-Q."/>
            <person name="Wade J."/>
            <person name="Wang N.Q."/>
            <person name="Waters Z.M."/>
            <person name="Wellman R.J."/>
            <person name="Woldegabreal S."/>
            <person name="Yee A.C."/>
            <person name="Yirefu M."/>
            <person name="Zahangir S."/>
            <person name="Zhai Y."/>
            <person name="Devine C.L."/>
            <person name="Liao K."/>
            <person name="Prasad P.K."/>
            <person name="Ruthenberg K.J."/>
            <person name="Shonk J.A."/>
            <person name="Way M."/>
            <person name="Yousufi H.K."/>
            <person name="Cao L."/>
            <person name="Fox J."/>
            <person name="Hobbs E."/>
            <person name="Kilic S."/>
            <person name="Nunn R."/>
            <person name="Patel R."/>
            <person name="Rubenstein M."/>
            <person name="Cresawn S.G."/>
            <person name="Russell D.A."/>
            <person name="Pope W.H."/>
            <person name="Jacobs-Sera D."/>
            <person name="Hendrix R.W."/>
            <person name="Hatfull G.F."/>
            <person name="Erill I."/>
            <person name="Caruso S.M."/>
        </authorList>
    </citation>
    <scope>NUCLEOTIDE SEQUENCE [LARGE SCALE GENOMIC DNA]</scope>
</reference>
<evidence type="ECO:0000313" key="2">
    <source>
        <dbReference type="Proteomes" id="UP000203219"/>
    </source>
</evidence>
<accession>A0A173GBE9</accession>
<evidence type="ECO:0000313" key="1">
    <source>
        <dbReference type="EMBL" id="ANH50674.1"/>
    </source>
</evidence>
<dbReference type="KEGG" id="vg:29059925"/>
<dbReference type="GeneID" id="29059925"/>
<protein>
    <submittedName>
        <fullName evidence="1">Uncharacterized protein</fullName>
    </submittedName>
</protein>
<name>A0A173GBE9_9CAUD</name>
<organism evidence="1 2">
    <name type="scientific">Bacillus phage SalinJah</name>
    <dbReference type="NCBI Taxonomy" id="1837830"/>
    <lineage>
        <taxon>Viruses</taxon>
        <taxon>Duplodnaviria</taxon>
        <taxon>Heunggongvirae</taxon>
        <taxon>Uroviricota</taxon>
        <taxon>Caudoviricetes</taxon>
        <taxon>Herelleviridae</taxon>
        <taxon>Bastillevirinae</taxon>
        <taxon>Wphvirus</taxon>
        <taxon>Wphvirus BPS13</taxon>
    </lineage>
</organism>
<sequence>MKTKFKCLHDKGTKGTCDRLKLKVTKKGKLSITIKDFEDEVLAKIKVNEDKAHEIQSAMDDVITYERCVEFEVSEGKMIDVDTVSCFNTTHYCFGVEDNFSFESVHLTKEDFEELQTQIKHFSVEGELL</sequence>
<dbReference type="Proteomes" id="UP000203219">
    <property type="component" value="Segment"/>
</dbReference>